<dbReference type="InterPro" id="IPR050553">
    <property type="entry name" value="Thioredoxin_ResA/DsbE_sf"/>
</dbReference>
<evidence type="ECO:0000313" key="3">
    <source>
        <dbReference type="Proteomes" id="UP001524586"/>
    </source>
</evidence>
<organism evidence="2 3">
    <name type="scientific">Methylomonas rivi</name>
    <dbReference type="NCBI Taxonomy" id="2952226"/>
    <lineage>
        <taxon>Bacteria</taxon>
        <taxon>Pseudomonadati</taxon>
        <taxon>Pseudomonadota</taxon>
        <taxon>Gammaproteobacteria</taxon>
        <taxon>Methylococcales</taxon>
        <taxon>Methylococcaceae</taxon>
        <taxon>Methylomonas</taxon>
    </lineage>
</organism>
<reference evidence="2 3" key="1">
    <citation type="submission" date="2022-07" db="EMBL/GenBank/DDBJ databases">
        <title>Methylomonas rivi sp. nov., Methylomonas rosea sp. nov., Methylomonas aureus sp. nov. and Methylomonas subterranea sp. nov., four novel methanotrophs isolated from a freshwater creek and the deep terrestrial subsurface.</title>
        <authorList>
            <person name="Abin C."/>
            <person name="Sankaranarayanan K."/>
            <person name="Garner C."/>
            <person name="Sindelar R."/>
            <person name="Kotary K."/>
            <person name="Garner R."/>
            <person name="Barclay S."/>
            <person name="Lawson P."/>
            <person name="Krumholz L."/>
        </authorList>
    </citation>
    <scope>NUCLEOTIDE SEQUENCE [LARGE SCALE GENOMIC DNA]</scope>
    <source>
        <strain evidence="2 3">WSC-6</strain>
    </source>
</reference>
<comment type="caution">
    <text evidence="2">The sequence shown here is derived from an EMBL/GenBank/DDBJ whole genome shotgun (WGS) entry which is preliminary data.</text>
</comment>
<dbReference type="PANTHER" id="PTHR42852:SF18">
    <property type="entry name" value="CHROMOSOME UNDETERMINED SCAFFOLD_47, WHOLE GENOME SHOTGUN SEQUENCE"/>
    <property type="match status" value="1"/>
</dbReference>
<dbReference type="InterPro" id="IPR036249">
    <property type="entry name" value="Thioredoxin-like_sf"/>
</dbReference>
<proteinExistence type="predicted"/>
<dbReference type="RefSeq" id="WP_256616608.1">
    <property type="nucleotide sequence ID" value="NZ_JANIBK010000133.1"/>
</dbReference>
<sequence>MLLIVLGLTDAAAVDVGQAVPACAIASPANNEKADFRAARGQVVYVDFWASWCGPCAKSFPFMNRLHAGLADKGLQIVAVNVDENSADAERFLNSQPATFKVAWDGESECAKLFDVQAMPSTYLIDRKGVVRYVHLGFRESEAVQLEEQVKQLLNESP</sequence>
<dbReference type="CDD" id="cd02966">
    <property type="entry name" value="TlpA_like_family"/>
    <property type="match status" value="1"/>
</dbReference>
<keyword evidence="3" id="KW-1185">Reference proteome</keyword>
<dbReference type="EMBL" id="JANIBK010000133">
    <property type="protein sequence ID" value="MCQ8130184.1"/>
    <property type="molecule type" value="Genomic_DNA"/>
</dbReference>
<evidence type="ECO:0000259" key="1">
    <source>
        <dbReference type="PROSITE" id="PS51352"/>
    </source>
</evidence>
<evidence type="ECO:0000313" key="2">
    <source>
        <dbReference type="EMBL" id="MCQ8130184.1"/>
    </source>
</evidence>
<name>A0ABT1U8K0_9GAMM</name>
<feature type="domain" description="Thioredoxin" evidence="1">
    <location>
        <begin position="14"/>
        <end position="155"/>
    </location>
</feature>
<dbReference type="SUPFAM" id="SSF52833">
    <property type="entry name" value="Thioredoxin-like"/>
    <property type="match status" value="1"/>
</dbReference>
<dbReference type="PANTHER" id="PTHR42852">
    <property type="entry name" value="THIOL:DISULFIDE INTERCHANGE PROTEIN DSBE"/>
    <property type="match status" value="1"/>
</dbReference>
<dbReference type="InterPro" id="IPR013740">
    <property type="entry name" value="Redoxin"/>
</dbReference>
<dbReference type="PROSITE" id="PS51352">
    <property type="entry name" value="THIOREDOXIN_2"/>
    <property type="match status" value="1"/>
</dbReference>
<dbReference type="Gene3D" id="3.40.30.10">
    <property type="entry name" value="Glutaredoxin"/>
    <property type="match status" value="1"/>
</dbReference>
<accession>A0ABT1U8K0</accession>
<dbReference type="Proteomes" id="UP001524586">
    <property type="component" value="Unassembled WGS sequence"/>
</dbReference>
<dbReference type="Pfam" id="PF08534">
    <property type="entry name" value="Redoxin"/>
    <property type="match status" value="1"/>
</dbReference>
<gene>
    <name evidence="2" type="ORF">NP596_17130</name>
</gene>
<protein>
    <submittedName>
        <fullName evidence="2">TlpA family protein disulfide reductase</fullName>
    </submittedName>
</protein>
<dbReference type="InterPro" id="IPR013766">
    <property type="entry name" value="Thioredoxin_domain"/>
</dbReference>